<dbReference type="EMBL" id="JAULJE010000007">
    <property type="protein sequence ID" value="KAK1341348.1"/>
    <property type="molecule type" value="Genomic_DNA"/>
</dbReference>
<dbReference type="AlphaFoldDB" id="A0AA40I1L1"/>
<dbReference type="SMART" id="SM00060">
    <property type="entry name" value="FN3"/>
    <property type="match status" value="3"/>
</dbReference>
<dbReference type="SUPFAM" id="SSF49265">
    <property type="entry name" value="Fibronectin type III"/>
    <property type="match status" value="3"/>
</dbReference>
<dbReference type="CDD" id="cd00063">
    <property type="entry name" value="FN3"/>
    <property type="match status" value="1"/>
</dbReference>
<dbReference type="PROSITE" id="PS50853">
    <property type="entry name" value="FN3"/>
    <property type="match status" value="1"/>
</dbReference>
<sequence>MLTMPGPALLCHLSPFPVLMNATTLHVTVQDDNSIVVSLEASDVTSPSSVYVVKITGQLSWPLLYNHSVVVNGHAVTKPSRSITVLTKPLPVTSVSIYDYKPSPETGVLFEIHYPEKYNVFTRVNISYWEGKDFRTMLYKDFLKGKTVFNHWLPGICYSNITFQLVSEATFNKSTLVEYSGVSHEPKQHRTAPYPPRNISVRIINLNKNNWEEQSGSFPEDSFMRPQDTMGRDKLLHFTDETPEIPSGNISSGWPDVDRSDYETTPQPYWWDSASATPGSEDDFARVLPLGYENDTLSETEKPTSGFSSFPVQMILSWLPPKPPTAFDGFHIHIEREENFTEHLTVAEEAQEFVTELKEPGKYKLSVTTFSSSGSCETRKSHQQNHSVFISVSPSGEWIEELTEKPQHVSVHVLSSTTALMSWTSSQENYNGTIVSVVSLTCQKQKESQRLEKQYCTQVKEGTGCGLTHLLQRSLAGNAGGHGEAGLGPLVLREPDRSGEDSALMKSYWLFGLKVNSSKSIIENLVPGAQYQVVMYLRKGPLIGPPSDPVTFAIVPTGIKDLMLYPLGPTAVVLSWTRPYLGVFRKYVVEMFYFNPATMTSEWTTYYEIAATASLTASVRIANLLPAWYYNFRVTMVTWGDPELSCCDSSTISFITAPVAPEITSVEYFNSLLYISWTYGDDTTDLSHSRMLHWMVVAEGKKKIKKSLPLHVILICTGDPSLSLESPVQGRQDMKARYLHSVNPI</sequence>
<dbReference type="PANTHER" id="PTHR47028:SF1">
    <property type="entry name" value="RECEPTOR-TYPE TYROSINE-PROTEIN PHOSPHATASE O"/>
    <property type="match status" value="1"/>
</dbReference>
<dbReference type="InterPro" id="IPR036116">
    <property type="entry name" value="FN3_sf"/>
</dbReference>
<dbReference type="GO" id="GO:0072112">
    <property type="term" value="P:podocyte differentiation"/>
    <property type="evidence" value="ECO:0007669"/>
    <property type="project" value="TreeGrafter"/>
</dbReference>
<dbReference type="InterPro" id="IPR003961">
    <property type="entry name" value="FN3_dom"/>
</dbReference>
<organism evidence="2 3">
    <name type="scientific">Cnephaeus nilssonii</name>
    <name type="common">Northern bat</name>
    <name type="synonym">Eptesicus nilssonii</name>
    <dbReference type="NCBI Taxonomy" id="3371016"/>
    <lineage>
        <taxon>Eukaryota</taxon>
        <taxon>Metazoa</taxon>
        <taxon>Chordata</taxon>
        <taxon>Craniata</taxon>
        <taxon>Vertebrata</taxon>
        <taxon>Euteleostomi</taxon>
        <taxon>Mammalia</taxon>
        <taxon>Eutheria</taxon>
        <taxon>Laurasiatheria</taxon>
        <taxon>Chiroptera</taxon>
        <taxon>Yangochiroptera</taxon>
        <taxon>Vespertilionidae</taxon>
        <taxon>Cnephaeus</taxon>
    </lineage>
</organism>
<dbReference type="GO" id="GO:0004725">
    <property type="term" value="F:protein tyrosine phosphatase activity"/>
    <property type="evidence" value="ECO:0007669"/>
    <property type="project" value="InterPro"/>
</dbReference>
<dbReference type="GO" id="GO:0005886">
    <property type="term" value="C:plasma membrane"/>
    <property type="evidence" value="ECO:0007669"/>
    <property type="project" value="TreeGrafter"/>
</dbReference>
<dbReference type="GO" id="GO:0007411">
    <property type="term" value="P:axon guidance"/>
    <property type="evidence" value="ECO:0007669"/>
    <property type="project" value="TreeGrafter"/>
</dbReference>
<dbReference type="GO" id="GO:0045296">
    <property type="term" value="F:cadherin binding"/>
    <property type="evidence" value="ECO:0007669"/>
    <property type="project" value="TreeGrafter"/>
</dbReference>
<reference evidence="2" key="1">
    <citation type="submission" date="2023-06" db="EMBL/GenBank/DDBJ databases">
        <title>Reference genome for the Northern bat (Eptesicus nilssonii), a most northern bat species.</title>
        <authorList>
            <person name="Laine V.N."/>
            <person name="Pulliainen A.T."/>
            <person name="Lilley T.M."/>
        </authorList>
    </citation>
    <scope>NUCLEOTIDE SEQUENCE</scope>
    <source>
        <strain evidence="2">BLF_Eptnil</strain>
        <tissue evidence="2">Kidney</tissue>
    </source>
</reference>
<dbReference type="GO" id="GO:0003093">
    <property type="term" value="P:regulation of glomerular filtration"/>
    <property type="evidence" value="ECO:0007669"/>
    <property type="project" value="TreeGrafter"/>
</dbReference>
<accession>A0AA40I1L1</accession>
<evidence type="ECO:0000259" key="1">
    <source>
        <dbReference type="PROSITE" id="PS50853"/>
    </source>
</evidence>
<dbReference type="PANTHER" id="PTHR47028">
    <property type="entry name" value="RECEPTOR-TYPE TYROSINE-PROTEIN PHOSPHATASE O"/>
    <property type="match status" value="1"/>
</dbReference>
<gene>
    <name evidence="2" type="ORF">QTO34_017753</name>
</gene>
<dbReference type="Pfam" id="PF26586">
    <property type="entry name" value="Fn3_R-PTP-O"/>
    <property type="match status" value="1"/>
</dbReference>
<dbReference type="FunFam" id="2.60.40.10:FF:001205">
    <property type="entry name" value="Receptor-type tyrosine-protein phosphatase O"/>
    <property type="match status" value="1"/>
</dbReference>
<evidence type="ECO:0000313" key="3">
    <source>
        <dbReference type="Proteomes" id="UP001177744"/>
    </source>
</evidence>
<comment type="caution">
    <text evidence="2">The sequence shown here is derived from an EMBL/GenBank/DDBJ whole genome shotgun (WGS) entry which is preliminary data.</text>
</comment>
<name>A0AA40I1L1_CNENI</name>
<dbReference type="GO" id="GO:0017147">
    <property type="term" value="F:Wnt-protein binding"/>
    <property type="evidence" value="ECO:0007669"/>
    <property type="project" value="TreeGrafter"/>
</dbReference>
<evidence type="ECO:0000313" key="2">
    <source>
        <dbReference type="EMBL" id="KAK1341348.1"/>
    </source>
</evidence>
<dbReference type="Gene3D" id="2.60.40.10">
    <property type="entry name" value="Immunoglobulins"/>
    <property type="match status" value="2"/>
</dbReference>
<protein>
    <recommendedName>
        <fullName evidence="1">Fibronectin type-III domain-containing protein</fullName>
    </recommendedName>
</protein>
<dbReference type="InterPro" id="IPR013783">
    <property type="entry name" value="Ig-like_fold"/>
</dbReference>
<dbReference type="Proteomes" id="UP001177744">
    <property type="component" value="Unassembled WGS sequence"/>
</dbReference>
<proteinExistence type="predicted"/>
<dbReference type="GO" id="GO:0098982">
    <property type="term" value="C:GABA-ergic synapse"/>
    <property type="evidence" value="ECO:0007669"/>
    <property type="project" value="TreeGrafter"/>
</dbReference>
<feature type="domain" description="Fibronectin type-III" evidence="1">
    <location>
        <begin position="555"/>
        <end position="660"/>
    </location>
</feature>
<dbReference type="InterPro" id="IPR058859">
    <property type="entry name" value="Fn3_R-PTP-O"/>
</dbReference>
<dbReference type="InterPro" id="IPR042996">
    <property type="entry name" value="PTPRO"/>
</dbReference>
<dbReference type="GO" id="GO:0090090">
    <property type="term" value="P:negative regulation of canonical Wnt signaling pathway"/>
    <property type="evidence" value="ECO:0007669"/>
    <property type="project" value="TreeGrafter"/>
</dbReference>
<keyword evidence="3" id="KW-1185">Reference proteome</keyword>
<dbReference type="GO" id="GO:0098978">
    <property type="term" value="C:glutamatergic synapse"/>
    <property type="evidence" value="ECO:0007669"/>
    <property type="project" value="TreeGrafter"/>
</dbReference>